<reference evidence="2" key="1">
    <citation type="submission" date="2022-10" db="EMBL/GenBank/DDBJ databases">
        <title>Genome assembly of Pristionchus species.</title>
        <authorList>
            <person name="Yoshida K."/>
            <person name="Sommer R.J."/>
        </authorList>
    </citation>
    <scope>NUCLEOTIDE SEQUENCE [LARGE SCALE GENOMIC DNA]</scope>
    <source>
        <strain evidence="2">RS5460</strain>
    </source>
</reference>
<keyword evidence="2" id="KW-1185">Reference proteome</keyword>
<gene>
    <name evidence="1" type="ORF">PMAYCL1PPCAC_13948</name>
</gene>
<comment type="caution">
    <text evidence="1">The sequence shown here is derived from an EMBL/GenBank/DDBJ whole genome shotgun (WGS) entry which is preliminary data.</text>
</comment>
<feature type="non-terminal residue" evidence="1">
    <location>
        <position position="67"/>
    </location>
</feature>
<dbReference type="EMBL" id="BTRK01000003">
    <property type="protein sequence ID" value="GMR43753.1"/>
    <property type="molecule type" value="Genomic_DNA"/>
</dbReference>
<name>A0AAN4ZS19_9BILA</name>
<organism evidence="1 2">
    <name type="scientific">Pristionchus mayeri</name>
    <dbReference type="NCBI Taxonomy" id="1317129"/>
    <lineage>
        <taxon>Eukaryota</taxon>
        <taxon>Metazoa</taxon>
        <taxon>Ecdysozoa</taxon>
        <taxon>Nematoda</taxon>
        <taxon>Chromadorea</taxon>
        <taxon>Rhabditida</taxon>
        <taxon>Rhabditina</taxon>
        <taxon>Diplogasteromorpha</taxon>
        <taxon>Diplogasteroidea</taxon>
        <taxon>Neodiplogasteridae</taxon>
        <taxon>Pristionchus</taxon>
    </lineage>
</organism>
<evidence type="ECO:0000313" key="2">
    <source>
        <dbReference type="Proteomes" id="UP001328107"/>
    </source>
</evidence>
<dbReference type="AlphaFoldDB" id="A0AAN4ZS19"/>
<evidence type="ECO:0000313" key="1">
    <source>
        <dbReference type="EMBL" id="GMR43753.1"/>
    </source>
</evidence>
<sequence length="67" mass="7535">SLTVVRKGNGPVQRMSNVVMDPPKTPQCVLCEIYPKTSYAYASHLRVHHDSTLNKNGIYLMCVCGRR</sequence>
<proteinExistence type="predicted"/>
<dbReference type="Proteomes" id="UP001328107">
    <property type="component" value="Unassembled WGS sequence"/>
</dbReference>
<feature type="non-terminal residue" evidence="1">
    <location>
        <position position="1"/>
    </location>
</feature>
<accession>A0AAN4ZS19</accession>
<protein>
    <submittedName>
        <fullName evidence="1">Uncharacterized protein</fullName>
    </submittedName>
</protein>